<reference evidence="1" key="3">
    <citation type="journal article" date="2017" name="Nature">
        <title>Genome sequence of the progenitor of the wheat D genome Aegilops tauschii.</title>
        <authorList>
            <person name="Luo M.C."/>
            <person name="Gu Y.Q."/>
            <person name="Puiu D."/>
            <person name="Wang H."/>
            <person name="Twardziok S.O."/>
            <person name="Deal K.R."/>
            <person name="Huo N."/>
            <person name="Zhu T."/>
            <person name="Wang L."/>
            <person name="Wang Y."/>
            <person name="McGuire P.E."/>
            <person name="Liu S."/>
            <person name="Long H."/>
            <person name="Ramasamy R.K."/>
            <person name="Rodriguez J.C."/>
            <person name="Van S.L."/>
            <person name="Yuan L."/>
            <person name="Wang Z."/>
            <person name="Xia Z."/>
            <person name="Xiao L."/>
            <person name="Anderson O.D."/>
            <person name="Ouyang S."/>
            <person name="Liang Y."/>
            <person name="Zimin A.V."/>
            <person name="Pertea G."/>
            <person name="Qi P."/>
            <person name="Bennetzen J.L."/>
            <person name="Dai X."/>
            <person name="Dawson M.W."/>
            <person name="Muller H.G."/>
            <person name="Kugler K."/>
            <person name="Rivarola-Duarte L."/>
            <person name="Spannagl M."/>
            <person name="Mayer K.F.X."/>
            <person name="Lu F.H."/>
            <person name="Bevan M.W."/>
            <person name="Leroy P."/>
            <person name="Li P."/>
            <person name="You F.M."/>
            <person name="Sun Q."/>
            <person name="Liu Z."/>
            <person name="Lyons E."/>
            <person name="Wicker T."/>
            <person name="Salzberg S.L."/>
            <person name="Devos K.M."/>
            <person name="Dvorak J."/>
        </authorList>
    </citation>
    <scope>NUCLEOTIDE SEQUENCE [LARGE SCALE GENOMIC DNA]</scope>
    <source>
        <strain evidence="1">cv. AL8/78</strain>
    </source>
</reference>
<protein>
    <submittedName>
        <fullName evidence="1">Uncharacterized protein</fullName>
    </submittedName>
</protein>
<sequence length="71" mass="8458">MMHISFVPFCRCYHLGNFKRFFCMIADEATELQLCLVEPFLNEVSPEESLFFPICIDFWARFIYAAFISNF</sequence>
<accession>A0A452Z4K3</accession>
<dbReference type="Gramene" id="AET1Gv20631500.13">
    <property type="protein sequence ID" value="AET1Gv20631500.13"/>
    <property type="gene ID" value="AET1Gv20631500"/>
</dbReference>
<reference evidence="1" key="5">
    <citation type="journal article" date="2021" name="G3 (Bethesda)">
        <title>Aegilops tauschii genome assembly Aet v5.0 features greater sequence contiguity and improved annotation.</title>
        <authorList>
            <person name="Wang L."/>
            <person name="Zhu T."/>
            <person name="Rodriguez J.C."/>
            <person name="Deal K.R."/>
            <person name="Dubcovsky J."/>
            <person name="McGuire P.E."/>
            <person name="Lux T."/>
            <person name="Spannagl M."/>
            <person name="Mayer K.F.X."/>
            <person name="Baldrich P."/>
            <person name="Meyers B.C."/>
            <person name="Huo N."/>
            <person name="Gu Y.Q."/>
            <person name="Zhou H."/>
            <person name="Devos K.M."/>
            <person name="Bennetzen J.L."/>
            <person name="Unver T."/>
            <person name="Budak H."/>
            <person name="Gulick P.J."/>
            <person name="Galiba G."/>
            <person name="Kalapos B."/>
            <person name="Nelson D.R."/>
            <person name="Li P."/>
            <person name="You F.M."/>
            <person name="Luo M.C."/>
            <person name="Dvorak J."/>
        </authorList>
    </citation>
    <scope>NUCLEOTIDE SEQUENCE [LARGE SCALE GENOMIC DNA]</scope>
    <source>
        <strain evidence="1">cv. AL8/78</strain>
    </source>
</reference>
<reference evidence="1" key="4">
    <citation type="submission" date="2019-03" db="UniProtKB">
        <authorList>
            <consortium name="EnsemblPlants"/>
        </authorList>
    </citation>
    <scope>IDENTIFICATION</scope>
</reference>
<reference evidence="2" key="1">
    <citation type="journal article" date="2014" name="Science">
        <title>Ancient hybridizations among the ancestral genomes of bread wheat.</title>
        <authorList>
            <consortium name="International Wheat Genome Sequencing Consortium,"/>
            <person name="Marcussen T."/>
            <person name="Sandve S.R."/>
            <person name="Heier L."/>
            <person name="Spannagl M."/>
            <person name="Pfeifer M."/>
            <person name="Jakobsen K.S."/>
            <person name="Wulff B.B."/>
            <person name="Steuernagel B."/>
            <person name="Mayer K.F."/>
            <person name="Olsen O.A."/>
        </authorList>
    </citation>
    <scope>NUCLEOTIDE SEQUENCE [LARGE SCALE GENOMIC DNA]</scope>
    <source>
        <strain evidence="2">cv. AL8/78</strain>
    </source>
</reference>
<organism evidence="1 2">
    <name type="scientific">Aegilops tauschii subsp. strangulata</name>
    <name type="common">Goatgrass</name>
    <dbReference type="NCBI Taxonomy" id="200361"/>
    <lineage>
        <taxon>Eukaryota</taxon>
        <taxon>Viridiplantae</taxon>
        <taxon>Streptophyta</taxon>
        <taxon>Embryophyta</taxon>
        <taxon>Tracheophyta</taxon>
        <taxon>Spermatophyta</taxon>
        <taxon>Magnoliopsida</taxon>
        <taxon>Liliopsida</taxon>
        <taxon>Poales</taxon>
        <taxon>Poaceae</taxon>
        <taxon>BOP clade</taxon>
        <taxon>Pooideae</taxon>
        <taxon>Triticodae</taxon>
        <taxon>Triticeae</taxon>
        <taxon>Triticinae</taxon>
        <taxon>Aegilops</taxon>
    </lineage>
</organism>
<keyword evidence="2" id="KW-1185">Reference proteome</keyword>
<dbReference type="AlphaFoldDB" id="A0A452Z4K3"/>
<name>A0A452Z4K3_AEGTS</name>
<dbReference type="Proteomes" id="UP000015105">
    <property type="component" value="Chromosome 1D"/>
</dbReference>
<proteinExistence type="predicted"/>
<dbReference type="EnsemblPlants" id="AET1Gv20631500.13">
    <property type="protein sequence ID" value="AET1Gv20631500.13"/>
    <property type="gene ID" value="AET1Gv20631500"/>
</dbReference>
<reference evidence="2" key="2">
    <citation type="journal article" date="2017" name="Nat. Plants">
        <title>The Aegilops tauschii genome reveals multiple impacts of transposons.</title>
        <authorList>
            <person name="Zhao G."/>
            <person name="Zou C."/>
            <person name="Li K."/>
            <person name="Wang K."/>
            <person name="Li T."/>
            <person name="Gao L."/>
            <person name="Zhang X."/>
            <person name="Wang H."/>
            <person name="Yang Z."/>
            <person name="Liu X."/>
            <person name="Jiang W."/>
            <person name="Mao L."/>
            <person name="Kong X."/>
            <person name="Jiao Y."/>
            <person name="Jia J."/>
        </authorList>
    </citation>
    <scope>NUCLEOTIDE SEQUENCE [LARGE SCALE GENOMIC DNA]</scope>
    <source>
        <strain evidence="2">cv. AL8/78</strain>
    </source>
</reference>
<evidence type="ECO:0000313" key="2">
    <source>
        <dbReference type="Proteomes" id="UP000015105"/>
    </source>
</evidence>
<evidence type="ECO:0000313" key="1">
    <source>
        <dbReference type="EnsemblPlants" id="AET1Gv20631500.13"/>
    </source>
</evidence>